<keyword evidence="5 15" id="KW-0597">Phosphoprotein</keyword>
<dbReference type="PANTHER" id="PTHR45339">
    <property type="entry name" value="HYBRID SIGNAL TRANSDUCTION HISTIDINE KINASE J"/>
    <property type="match status" value="1"/>
</dbReference>
<evidence type="ECO:0000256" key="7">
    <source>
        <dbReference type="ARBA" id="ARBA00022692"/>
    </source>
</evidence>
<dbReference type="InterPro" id="IPR019247">
    <property type="entry name" value="Histidine_kinase_BarA_N"/>
</dbReference>
<dbReference type="SUPFAM" id="SSF52172">
    <property type="entry name" value="CheY-like"/>
    <property type="match status" value="1"/>
</dbReference>
<dbReference type="SUPFAM" id="SSF47384">
    <property type="entry name" value="Homodimeric domain of signal transducing histidine kinase"/>
    <property type="match status" value="1"/>
</dbReference>
<dbReference type="Gene3D" id="1.10.287.130">
    <property type="match status" value="1"/>
</dbReference>
<organism evidence="21 22">
    <name type="scientific">Sedimenticola selenatireducens</name>
    <dbReference type="NCBI Taxonomy" id="191960"/>
    <lineage>
        <taxon>Bacteria</taxon>
        <taxon>Pseudomonadati</taxon>
        <taxon>Pseudomonadota</taxon>
        <taxon>Gammaproteobacteria</taxon>
        <taxon>Chromatiales</taxon>
        <taxon>Sedimenticolaceae</taxon>
        <taxon>Sedimenticola</taxon>
    </lineage>
</organism>
<dbReference type="SMART" id="SM00448">
    <property type="entry name" value="REC"/>
    <property type="match status" value="1"/>
</dbReference>
<keyword evidence="22" id="KW-1185">Reference proteome</keyword>
<dbReference type="InterPro" id="IPR011006">
    <property type="entry name" value="CheY-like_superfamily"/>
</dbReference>
<evidence type="ECO:0000256" key="3">
    <source>
        <dbReference type="ARBA" id="ARBA00012438"/>
    </source>
</evidence>
<evidence type="ECO:0000259" key="17">
    <source>
        <dbReference type="PROSITE" id="PS50109"/>
    </source>
</evidence>
<dbReference type="Gene3D" id="6.10.340.10">
    <property type="match status" value="1"/>
</dbReference>
<dbReference type="GO" id="GO:0000155">
    <property type="term" value="F:phosphorelay sensor kinase activity"/>
    <property type="evidence" value="ECO:0007669"/>
    <property type="project" value="InterPro"/>
</dbReference>
<keyword evidence="9" id="KW-0418">Kinase</keyword>
<dbReference type="CDD" id="cd17546">
    <property type="entry name" value="REC_hyHK_CKI1_RcsC-like"/>
    <property type="match status" value="1"/>
</dbReference>
<dbReference type="CDD" id="cd06225">
    <property type="entry name" value="HAMP"/>
    <property type="match status" value="1"/>
</dbReference>
<evidence type="ECO:0000313" key="21">
    <source>
        <dbReference type="EMBL" id="TVO70518.1"/>
    </source>
</evidence>
<keyword evidence="8" id="KW-0547">Nucleotide-binding</keyword>
<evidence type="ECO:0000256" key="4">
    <source>
        <dbReference type="ARBA" id="ARBA00022475"/>
    </source>
</evidence>
<dbReference type="GO" id="GO:0005524">
    <property type="term" value="F:ATP binding"/>
    <property type="evidence" value="ECO:0007669"/>
    <property type="project" value="UniProtKB-KW"/>
</dbReference>
<dbReference type="SUPFAM" id="SSF55874">
    <property type="entry name" value="ATPase domain of HSP90 chaperone/DNA topoisomerase II/histidine kinase"/>
    <property type="match status" value="1"/>
</dbReference>
<dbReference type="Pfam" id="PF00672">
    <property type="entry name" value="HAMP"/>
    <property type="match status" value="1"/>
</dbReference>
<keyword evidence="10" id="KW-0067">ATP-binding</keyword>
<dbReference type="SMART" id="SM00388">
    <property type="entry name" value="HisKA"/>
    <property type="match status" value="1"/>
</dbReference>
<evidence type="ECO:0000259" key="19">
    <source>
        <dbReference type="PROSITE" id="PS50885"/>
    </source>
</evidence>
<keyword evidence="11 16" id="KW-1133">Transmembrane helix</keyword>
<dbReference type="SUPFAM" id="SSF47226">
    <property type="entry name" value="Histidine-containing phosphotransfer domain, HPT domain"/>
    <property type="match status" value="1"/>
</dbReference>
<comment type="subcellular location">
    <subcellularLocation>
        <location evidence="2">Cell membrane</location>
        <topology evidence="2">Multi-pass membrane protein</topology>
    </subcellularLocation>
</comment>
<dbReference type="PROSITE" id="PS50110">
    <property type="entry name" value="RESPONSE_REGULATORY"/>
    <property type="match status" value="1"/>
</dbReference>
<evidence type="ECO:0000256" key="16">
    <source>
        <dbReference type="SAM" id="Phobius"/>
    </source>
</evidence>
<keyword evidence="4" id="KW-1003">Cell membrane</keyword>
<evidence type="ECO:0000256" key="10">
    <source>
        <dbReference type="ARBA" id="ARBA00022840"/>
    </source>
</evidence>
<gene>
    <name evidence="21" type="ORF">FHP88_16660</name>
</gene>
<feature type="modified residue" description="Phosphohistidine" evidence="14">
    <location>
        <position position="871"/>
    </location>
</feature>
<evidence type="ECO:0000256" key="8">
    <source>
        <dbReference type="ARBA" id="ARBA00022741"/>
    </source>
</evidence>
<evidence type="ECO:0000256" key="13">
    <source>
        <dbReference type="ARBA" id="ARBA00023136"/>
    </source>
</evidence>
<feature type="domain" description="Response regulatory" evidence="18">
    <location>
        <begin position="673"/>
        <end position="790"/>
    </location>
</feature>
<evidence type="ECO:0000256" key="9">
    <source>
        <dbReference type="ARBA" id="ARBA00022777"/>
    </source>
</evidence>
<accession>A0A557RZG4</accession>
<keyword evidence="13 16" id="KW-0472">Membrane</keyword>
<dbReference type="SMART" id="SM00304">
    <property type="entry name" value="HAMP"/>
    <property type="match status" value="1"/>
</dbReference>
<dbReference type="InterPro" id="IPR003661">
    <property type="entry name" value="HisK_dim/P_dom"/>
</dbReference>
<dbReference type="Gene3D" id="1.20.120.160">
    <property type="entry name" value="HPT domain"/>
    <property type="match status" value="1"/>
</dbReference>
<dbReference type="SMART" id="SM00073">
    <property type="entry name" value="HPT"/>
    <property type="match status" value="1"/>
</dbReference>
<evidence type="ECO:0000256" key="6">
    <source>
        <dbReference type="ARBA" id="ARBA00022679"/>
    </source>
</evidence>
<evidence type="ECO:0000256" key="15">
    <source>
        <dbReference type="PROSITE-ProRule" id="PRU00169"/>
    </source>
</evidence>
<evidence type="ECO:0000259" key="18">
    <source>
        <dbReference type="PROSITE" id="PS50110"/>
    </source>
</evidence>
<dbReference type="Gene3D" id="3.30.565.10">
    <property type="entry name" value="Histidine kinase-like ATPase, C-terminal domain"/>
    <property type="match status" value="1"/>
</dbReference>
<evidence type="ECO:0000313" key="22">
    <source>
        <dbReference type="Proteomes" id="UP000316649"/>
    </source>
</evidence>
<evidence type="ECO:0000256" key="1">
    <source>
        <dbReference type="ARBA" id="ARBA00000085"/>
    </source>
</evidence>
<dbReference type="InterPro" id="IPR001789">
    <property type="entry name" value="Sig_transdc_resp-reg_receiver"/>
</dbReference>
<dbReference type="PROSITE" id="PS50885">
    <property type="entry name" value="HAMP"/>
    <property type="match status" value="1"/>
</dbReference>
<feature type="domain" description="HPt" evidence="20">
    <location>
        <begin position="832"/>
        <end position="927"/>
    </location>
</feature>
<keyword evidence="12" id="KW-0902">Two-component regulatory system</keyword>
<dbReference type="Gene3D" id="3.40.50.2300">
    <property type="match status" value="1"/>
</dbReference>
<evidence type="ECO:0000256" key="5">
    <source>
        <dbReference type="ARBA" id="ARBA00022553"/>
    </source>
</evidence>
<comment type="caution">
    <text evidence="21">The sequence shown here is derived from an EMBL/GenBank/DDBJ whole genome shotgun (WGS) entry which is preliminary data.</text>
</comment>
<dbReference type="FunFam" id="3.30.565.10:FF:000010">
    <property type="entry name" value="Sensor histidine kinase RcsC"/>
    <property type="match status" value="1"/>
</dbReference>
<dbReference type="InterPro" id="IPR036641">
    <property type="entry name" value="HPT_dom_sf"/>
</dbReference>
<dbReference type="SUPFAM" id="SSF158472">
    <property type="entry name" value="HAMP domain-like"/>
    <property type="match status" value="1"/>
</dbReference>
<dbReference type="InterPro" id="IPR008207">
    <property type="entry name" value="Sig_transdc_His_kin_Hpt_dom"/>
</dbReference>
<dbReference type="InterPro" id="IPR004358">
    <property type="entry name" value="Sig_transdc_His_kin-like_C"/>
</dbReference>
<feature type="transmembrane region" description="Helical" evidence="16">
    <location>
        <begin position="12"/>
        <end position="34"/>
    </location>
</feature>
<dbReference type="CDD" id="cd16922">
    <property type="entry name" value="HATPase_EvgS-ArcB-TorS-like"/>
    <property type="match status" value="1"/>
</dbReference>
<dbReference type="AlphaFoldDB" id="A0A557RZG4"/>
<dbReference type="CDD" id="cd00088">
    <property type="entry name" value="HPT"/>
    <property type="match status" value="1"/>
</dbReference>
<name>A0A557RZG4_9GAMM</name>
<feature type="domain" description="Histidine kinase" evidence="17">
    <location>
        <begin position="296"/>
        <end position="517"/>
    </location>
</feature>
<dbReference type="CDD" id="cd00082">
    <property type="entry name" value="HisKA"/>
    <property type="match status" value="1"/>
</dbReference>
<dbReference type="RefSeq" id="WP_144360232.1">
    <property type="nucleotide sequence ID" value="NZ_VMNH01000024.1"/>
</dbReference>
<dbReference type="InterPro" id="IPR003660">
    <property type="entry name" value="HAMP_dom"/>
</dbReference>
<evidence type="ECO:0000256" key="12">
    <source>
        <dbReference type="ARBA" id="ARBA00023012"/>
    </source>
</evidence>
<dbReference type="GO" id="GO:0005886">
    <property type="term" value="C:plasma membrane"/>
    <property type="evidence" value="ECO:0007669"/>
    <property type="project" value="UniProtKB-SubCell"/>
</dbReference>
<dbReference type="InterPro" id="IPR005467">
    <property type="entry name" value="His_kinase_dom"/>
</dbReference>
<dbReference type="InterPro" id="IPR036097">
    <property type="entry name" value="HisK_dim/P_sf"/>
</dbReference>
<dbReference type="Pfam" id="PF00072">
    <property type="entry name" value="Response_reg"/>
    <property type="match status" value="1"/>
</dbReference>
<dbReference type="Pfam" id="PF00512">
    <property type="entry name" value="HisKA"/>
    <property type="match status" value="1"/>
</dbReference>
<dbReference type="FunFam" id="1.10.287.130:FF:000003">
    <property type="entry name" value="Histidine kinase"/>
    <property type="match status" value="1"/>
</dbReference>
<dbReference type="Proteomes" id="UP000316649">
    <property type="component" value="Unassembled WGS sequence"/>
</dbReference>
<sequence>MIRRHRHSRIKTRALLLGIVPAAIMALSLTLYLITAQLDNLDLAFEERGKAIAHEVAAASVYGIFSGDKESLTVNLRAIIKRRDIISIVVADTNGKIIVSVNNPVMQGQHTQTHDSLDSSFFSSSVLSGFQTANISDYPEQLDSTSEDLAPLVIGTVNVELDRSRLLTQQQNSIRNSLFISITGLILTGFIALFLSHKITQPLSKLTQSVIRMKHGDFSVTVPEQSKGELRSLEEGFNAMAKELKHSQEILQHQIDRATADLTQTMEALEIQNVELDLARKRALKASQAKSEFLANMSHEIRTPMNGVIGFSNLLMKTKLTREQHELAETIEKSATGLLSIINTILDFSKLEYGKLEPEYAPLNIHTCFEEPIALLAPAAHERQVELVLLIYSDVPEELIGDETRIRQILVNLVGNAIKFTHKGEIVVRVMLEDEKEESCLLQFSVTDTGIGINSNTQKDLFTSFQQGNRNTSKTYGGTGLGLSISKKLAESMKGRISLESVEGKGSCFRVSLELQKISNASPPLAPAPYLSKQCVIIDQHVISQLSMMHRLESLGMNIAESNWDHLDQQLISKQDLVIVGFSASEIKSGIVPTQLSLIRKMEPRHLLVLLSSSDSSLINTIHDLVQAPCISKPVSQPVLLRTLEYIFENEDFPDSEFTPLLNDVIPSFHGKHFIIADDNPINLKLISTILATSGASIVEAINGVEVLKAYIDKRPDVIIIDIHMPVMDGKEATRRIREMEASQGHTPIIALSADIIPEHRDELLATGVDIYLTKPVDDKKLWTTITALLSKENRTQQPNTIYFTNSLESPKEKTELPIRDMDDILRITGGRKELAIDMFSSFIADLPKQIELMNKHCEDKNWKALGEVAHRLHGACAVCGVPALRAAVSNLEHITENENASDILNALQSVETCSDQLLMLERSIDI</sequence>
<dbReference type="OrthoDB" id="9770795at2"/>
<proteinExistence type="predicted"/>
<keyword evidence="7 16" id="KW-0812">Transmembrane</keyword>
<reference evidence="21 22" key="1">
    <citation type="submission" date="2019-07" db="EMBL/GenBank/DDBJ databases">
        <title>The pathways for chlorine oxyanion respiration interact through the shared metabolite chlorate.</title>
        <authorList>
            <person name="Barnum T.P."/>
            <person name="Cheng Y."/>
            <person name="Hill K.A."/>
            <person name="Lucas L.N."/>
            <person name="Carlson H.K."/>
            <person name="Coates J.D."/>
        </authorList>
    </citation>
    <scope>NUCLEOTIDE SEQUENCE [LARGE SCALE GENOMIC DNA]</scope>
    <source>
        <strain evidence="21 22">BK-1</strain>
    </source>
</reference>
<dbReference type="InterPro" id="IPR003594">
    <property type="entry name" value="HATPase_dom"/>
</dbReference>
<dbReference type="EMBL" id="VMNH01000024">
    <property type="protein sequence ID" value="TVO70518.1"/>
    <property type="molecule type" value="Genomic_DNA"/>
</dbReference>
<evidence type="ECO:0000259" key="20">
    <source>
        <dbReference type="PROSITE" id="PS50894"/>
    </source>
</evidence>
<dbReference type="PROSITE" id="PS50894">
    <property type="entry name" value="HPT"/>
    <property type="match status" value="1"/>
</dbReference>
<dbReference type="Pfam" id="PF01627">
    <property type="entry name" value="Hpt"/>
    <property type="match status" value="1"/>
</dbReference>
<dbReference type="PANTHER" id="PTHR45339:SF5">
    <property type="entry name" value="HISTIDINE KINASE"/>
    <property type="match status" value="1"/>
</dbReference>
<dbReference type="PROSITE" id="PS50109">
    <property type="entry name" value="HIS_KIN"/>
    <property type="match status" value="1"/>
</dbReference>
<dbReference type="Pfam" id="PF02518">
    <property type="entry name" value="HATPase_c"/>
    <property type="match status" value="1"/>
</dbReference>
<evidence type="ECO:0000256" key="2">
    <source>
        <dbReference type="ARBA" id="ARBA00004651"/>
    </source>
</evidence>
<dbReference type="InterPro" id="IPR036890">
    <property type="entry name" value="HATPase_C_sf"/>
</dbReference>
<dbReference type="PRINTS" id="PR00344">
    <property type="entry name" value="BCTRLSENSOR"/>
</dbReference>
<dbReference type="Pfam" id="PF09984">
    <property type="entry name" value="sCache_4"/>
    <property type="match status" value="1"/>
</dbReference>
<feature type="domain" description="HAMP" evidence="19">
    <location>
        <begin position="197"/>
        <end position="249"/>
    </location>
</feature>
<protein>
    <recommendedName>
        <fullName evidence="3">histidine kinase</fullName>
        <ecNumber evidence="3">2.7.13.3</ecNumber>
    </recommendedName>
</protein>
<keyword evidence="6" id="KW-0808">Transferase</keyword>
<dbReference type="SMART" id="SM00387">
    <property type="entry name" value="HATPase_c"/>
    <property type="match status" value="1"/>
</dbReference>
<comment type="catalytic activity">
    <reaction evidence="1">
        <text>ATP + protein L-histidine = ADP + protein N-phospho-L-histidine.</text>
        <dbReference type="EC" id="2.7.13.3"/>
    </reaction>
</comment>
<evidence type="ECO:0000256" key="14">
    <source>
        <dbReference type="PROSITE-ProRule" id="PRU00110"/>
    </source>
</evidence>
<dbReference type="EC" id="2.7.13.3" evidence="3"/>
<evidence type="ECO:0000256" key="11">
    <source>
        <dbReference type="ARBA" id="ARBA00022989"/>
    </source>
</evidence>
<feature type="modified residue" description="4-aspartylphosphate" evidence="15">
    <location>
        <position position="722"/>
    </location>
</feature>